<evidence type="ECO:0000259" key="5">
    <source>
        <dbReference type="Pfam" id="PF04542"/>
    </source>
</evidence>
<dbReference type="NCBIfam" id="TIGR02937">
    <property type="entry name" value="sigma70-ECF"/>
    <property type="match status" value="1"/>
</dbReference>
<dbReference type="STRING" id="947013.SAMN04488109_2610"/>
<dbReference type="Pfam" id="PF04542">
    <property type="entry name" value="Sigma70_r2"/>
    <property type="match status" value="1"/>
</dbReference>
<dbReference type="InterPro" id="IPR014327">
    <property type="entry name" value="RNA_pol_sigma70_bacteroid"/>
</dbReference>
<dbReference type="GO" id="GO:0006352">
    <property type="term" value="P:DNA-templated transcription initiation"/>
    <property type="evidence" value="ECO:0007669"/>
    <property type="project" value="InterPro"/>
</dbReference>
<dbReference type="EMBL" id="FQWQ01000001">
    <property type="protein sequence ID" value="SHG95251.1"/>
    <property type="molecule type" value="Genomic_DNA"/>
</dbReference>
<evidence type="ECO:0000256" key="3">
    <source>
        <dbReference type="ARBA" id="ARBA00023082"/>
    </source>
</evidence>
<dbReference type="Pfam" id="PF08281">
    <property type="entry name" value="Sigma70_r4_2"/>
    <property type="match status" value="1"/>
</dbReference>
<evidence type="ECO:0000256" key="4">
    <source>
        <dbReference type="ARBA" id="ARBA00023163"/>
    </source>
</evidence>
<accession>A0A1M5P0F5</accession>
<dbReference type="RefSeq" id="WP_073134280.1">
    <property type="nucleotide sequence ID" value="NZ_FQWQ01000001.1"/>
</dbReference>
<dbReference type="InterPro" id="IPR013325">
    <property type="entry name" value="RNA_pol_sigma_r2"/>
</dbReference>
<dbReference type="Proteomes" id="UP000184212">
    <property type="component" value="Unassembled WGS sequence"/>
</dbReference>
<dbReference type="InterPro" id="IPR014284">
    <property type="entry name" value="RNA_pol_sigma-70_dom"/>
</dbReference>
<comment type="similarity">
    <text evidence="1">Belongs to the sigma-70 factor family. ECF subfamily.</text>
</comment>
<keyword evidence="3" id="KW-0731">Sigma factor</keyword>
<keyword evidence="4" id="KW-0804">Transcription</keyword>
<dbReference type="InterPro" id="IPR013324">
    <property type="entry name" value="RNA_pol_sigma_r3/r4-like"/>
</dbReference>
<keyword evidence="8" id="KW-1185">Reference proteome</keyword>
<dbReference type="Gene3D" id="1.10.1740.10">
    <property type="match status" value="1"/>
</dbReference>
<dbReference type="InterPro" id="IPR007627">
    <property type="entry name" value="RNA_pol_sigma70_r2"/>
</dbReference>
<feature type="domain" description="RNA polymerase sigma factor 70 region 4 type 2" evidence="6">
    <location>
        <begin position="125"/>
        <end position="177"/>
    </location>
</feature>
<proteinExistence type="inferred from homology"/>
<dbReference type="SUPFAM" id="SSF88946">
    <property type="entry name" value="Sigma2 domain of RNA polymerase sigma factors"/>
    <property type="match status" value="1"/>
</dbReference>
<keyword evidence="2" id="KW-0805">Transcription regulation</keyword>
<protein>
    <submittedName>
        <fullName evidence="7">RNA polymerase sigma-70 factor, ECF subfamily</fullName>
    </submittedName>
</protein>
<dbReference type="GO" id="GO:0016987">
    <property type="term" value="F:sigma factor activity"/>
    <property type="evidence" value="ECO:0007669"/>
    <property type="project" value="UniProtKB-KW"/>
</dbReference>
<evidence type="ECO:0000256" key="1">
    <source>
        <dbReference type="ARBA" id="ARBA00010641"/>
    </source>
</evidence>
<organism evidence="7 8">
    <name type="scientific">Chryseolinea serpens</name>
    <dbReference type="NCBI Taxonomy" id="947013"/>
    <lineage>
        <taxon>Bacteria</taxon>
        <taxon>Pseudomonadati</taxon>
        <taxon>Bacteroidota</taxon>
        <taxon>Cytophagia</taxon>
        <taxon>Cytophagales</taxon>
        <taxon>Fulvivirgaceae</taxon>
        <taxon>Chryseolinea</taxon>
    </lineage>
</organism>
<dbReference type="InterPro" id="IPR036388">
    <property type="entry name" value="WH-like_DNA-bd_sf"/>
</dbReference>
<evidence type="ECO:0000313" key="7">
    <source>
        <dbReference type="EMBL" id="SHG95251.1"/>
    </source>
</evidence>
<reference evidence="7 8" key="1">
    <citation type="submission" date="2016-11" db="EMBL/GenBank/DDBJ databases">
        <authorList>
            <person name="Jaros S."/>
            <person name="Januszkiewicz K."/>
            <person name="Wedrychowicz H."/>
        </authorList>
    </citation>
    <scope>NUCLEOTIDE SEQUENCE [LARGE SCALE GENOMIC DNA]</scope>
    <source>
        <strain evidence="7 8">DSM 24574</strain>
    </source>
</reference>
<sequence>METTGSHREIDLVASLKEGNEKAFELIYDRIAHRLYLFILKKVGIKETAEEILQEVFVALWNNRNAMDANTFLDPYLFKIAKNKIFSFMRSEHVRKKYAADFTLFIQKYSDNSLEEMMDVKDLHQVLHERIAELPDKCQTAFRMSRMEHATISQIAERMNISTRTVENYITQALRHLRTHLNTLTALFFSLFFIF</sequence>
<dbReference type="PANTHER" id="PTHR43133:SF46">
    <property type="entry name" value="RNA POLYMERASE SIGMA-70 FACTOR ECF SUBFAMILY"/>
    <property type="match status" value="1"/>
</dbReference>
<evidence type="ECO:0000313" key="8">
    <source>
        <dbReference type="Proteomes" id="UP000184212"/>
    </source>
</evidence>
<gene>
    <name evidence="7" type="ORF">SAMN04488109_2610</name>
</gene>
<dbReference type="OrthoDB" id="679904at2"/>
<evidence type="ECO:0000259" key="6">
    <source>
        <dbReference type="Pfam" id="PF08281"/>
    </source>
</evidence>
<dbReference type="GO" id="GO:0003677">
    <property type="term" value="F:DNA binding"/>
    <property type="evidence" value="ECO:0007669"/>
    <property type="project" value="InterPro"/>
</dbReference>
<dbReference type="PANTHER" id="PTHR43133">
    <property type="entry name" value="RNA POLYMERASE ECF-TYPE SIGMA FACTO"/>
    <property type="match status" value="1"/>
</dbReference>
<dbReference type="Gene3D" id="1.10.10.10">
    <property type="entry name" value="Winged helix-like DNA-binding domain superfamily/Winged helix DNA-binding domain"/>
    <property type="match status" value="1"/>
</dbReference>
<dbReference type="AlphaFoldDB" id="A0A1M5P0F5"/>
<dbReference type="InterPro" id="IPR013249">
    <property type="entry name" value="RNA_pol_sigma70_r4_t2"/>
</dbReference>
<feature type="domain" description="RNA polymerase sigma-70 region 2" evidence="5">
    <location>
        <begin position="28"/>
        <end position="92"/>
    </location>
</feature>
<dbReference type="NCBIfam" id="TIGR02985">
    <property type="entry name" value="Sig70_bacteroi1"/>
    <property type="match status" value="1"/>
</dbReference>
<dbReference type="SUPFAM" id="SSF88659">
    <property type="entry name" value="Sigma3 and sigma4 domains of RNA polymerase sigma factors"/>
    <property type="match status" value="1"/>
</dbReference>
<dbReference type="InterPro" id="IPR039425">
    <property type="entry name" value="RNA_pol_sigma-70-like"/>
</dbReference>
<evidence type="ECO:0000256" key="2">
    <source>
        <dbReference type="ARBA" id="ARBA00023015"/>
    </source>
</evidence>
<name>A0A1M5P0F5_9BACT</name>